<name>A0A2U1LPX6_ARTAN</name>
<gene>
    <name evidence="1" type="ORF">CTI12_AA467690</name>
</gene>
<protein>
    <submittedName>
        <fullName evidence="1">Uncharacterized protein</fullName>
    </submittedName>
</protein>
<keyword evidence="2" id="KW-1185">Reference proteome</keyword>
<reference evidence="1 2" key="1">
    <citation type="journal article" date="2018" name="Mol. Plant">
        <title>The genome of Artemisia annua provides insight into the evolution of Asteraceae family and artemisinin biosynthesis.</title>
        <authorList>
            <person name="Shen Q."/>
            <person name="Zhang L."/>
            <person name="Liao Z."/>
            <person name="Wang S."/>
            <person name="Yan T."/>
            <person name="Shi P."/>
            <person name="Liu M."/>
            <person name="Fu X."/>
            <person name="Pan Q."/>
            <person name="Wang Y."/>
            <person name="Lv Z."/>
            <person name="Lu X."/>
            <person name="Zhang F."/>
            <person name="Jiang W."/>
            <person name="Ma Y."/>
            <person name="Chen M."/>
            <person name="Hao X."/>
            <person name="Li L."/>
            <person name="Tang Y."/>
            <person name="Lv G."/>
            <person name="Zhou Y."/>
            <person name="Sun X."/>
            <person name="Brodelius P.E."/>
            <person name="Rose J.K.C."/>
            <person name="Tang K."/>
        </authorList>
    </citation>
    <scope>NUCLEOTIDE SEQUENCE [LARGE SCALE GENOMIC DNA]</scope>
    <source>
        <strain evidence="2">cv. Huhao1</strain>
        <tissue evidence="1">Leaf</tissue>
    </source>
</reference>
<accession>A0A2U1LPX6</accession>
<dbReference type="AlphaFoldDB" id="A0A2U1LPX6"/>
<dbReference type="EMBL" id="PKPP01008303">
    <property type="protein sequence ID" value="PWA51041.1"/>
    <property type="molecule type" value="Genomic_DNA"/>
</dbReference>
<evidence type="ECO:0000313" key="2">
    <source>
        <dbReference type="Proteomes" id="UP000245207"/>
    </source>
</evidence>
<comment type="caution">
    <text evidence="1">The sequence shown here is derived from an EMBL/GenBank/DDBJ whole genome shotgun (WGS) entry which is preliminary data.</text>
</comment>
<sequence>MNIVTQYSGFKEGTKEYFEALKIFLKKEARENFMVPTNNEAKMSEESDSYDEDEENWVEEENNFLPSCAIAIKGIIMSRKLKNKPKPCRTSSRTGYLFIQDILNGHERRCYEVFRLQVPPMDVEIGCFKKHLVITEKLYIDILTKS</sequence>
<evidence type="ECO:0000313" key="1">
    <source>
        <dbReference type="EMBL" id="PWA51041.1"/>
    </source>
</evidence>
<dbReference type="Proteomes" id="UP000245207">
    <property type="component" value="Unassembled WGS sequence"/>
</dbReference>
<proteinExistence type="predicted"/>
<organism evidence="1 2">
    <name type="scientific">Artemisia annua</name>
    <name type="common">Sweet wormwood</name>
    <dbReference type="NCBI Taxonomy" id="35608"/>
    <lineage>
        <taxon>Eukaryota</taxon>
        <taxon>Viridiplantae</taxon>
        <taxon>Streptophyta</taxon>
        <taxon>Embryophyta</taxon>
        <taxon>Tracheophyta</taxon>
        <taxon>Spermatophyta</taxon>
        <taxon>Magnoliopsida</taxon>
        <taxon>eudicotyledons</taxon>
        <taxon>Gunneridae</taxon>
        <taxon>Pentapetalae</taxon>
        <taxon>asterids</taxon>
        <taxon>campanulids</taxon>
        <taxon>Asterales</taxon>
        <taxon>Asteraceae</taxon>
        <taxon>Asteroideae</taxon>
        <taxon>Anthemideae</taxon>
        <taxon>Artemisiinae</taxon>
        <taxon>Artemisia</taxon>
    </lineage>
</organism>